<evidence type="ECO:0000259" key="16">
    <source>
        <dbReference type="Pfam" id="PF10531"/>
    </source>
</evidence>
<keyword evidence="19" id="KW-1185">Reference proteome</keyword>
<keyword evidence="5" id="KW-0762">Sugar transport</keyword>
<keyword evidence="3" id="KW-0813">Transport</keyword>
<feature type="domain" description="Soluble ligand binding" evidence="16">
    <location>
        <begin position="179"/>
        <end position="225"/>
    </location>
</feature>
<evidence type="ECO:0000256" key="10">
    <source>
        <dbReference type="ARBA" id="ARBA00023114"/>
    </source>
</evidence>
<keyword evidence="8" id="KW-0625">Polysaccharide transport</keyword>
<dbReference type="Gene3D" id="3.10.560.10">
    <property type="entry name" value="Outer membrane lipoprotein wza domain like"/>
    <property type="match status" value="6"/>
</dbReference>
<keyword evidence="4" id="KW-1134">Transmembrane beta strand</keyword>
<evidence type="ECO:0000256" key="8">
    <source>
        <dbReference type="ARBA" id="ARBA00023047"/>
    </source>
</evidence>
<keyword evidence="12" id="KW-0564">Palmitate</keyword>
<keyword evidence="9" id="KW-0406">Ion transport</keyword>
<evidence type="ECO:0000256" key="4">
    <source>
        <dbReference type="ARBA" id="ARBA00022452"/>
    </source>
</evidence>
<feature type="domain" description="Soluble ligand binding" evidence="16">
    <location>
        <begin position="620"/>
        <end position="659"/>
    </location>
</feature>
<evidence type="ECO:0000256" key="2">
    <source>
        <dbReference type="ARBA" id="ARBA00009450"/>
    </source>
</evidence>
<dbReference type="InterPro" id="IPR019554">
    <property type="entry name" value="Soluble_ligand-bd"/>
</dbReference>
<evidence type="ECO:0000256" key="13">
    <source>
        <dbReference type="ARBA" id="ARBA00023237"/>
    </source>
</evidence>
<keyword evidence="10" id="KW-0626">Porin</keyword>
<dbReference type="InterPro" id="IPR003715">
    <property type="entry name" value="Poly_export_N"/>
</dbReference>
<evidence type="ECO:0000256" key="11">
    <source>
        <dbReference type="ARBA" id="ARBA00023136"/>
    </source>
</evidence>
<evidence type="ECO:0000256" key="5">
    <source>
        <dbReference type="ARBA" id="ARBA00022597"/>
    </source>
</evidence>
<feature type="domain" description="Polysaccharide export protein N-terminal" evidence="15">
    <location>
        <begin position="92"/>
        <end position="156"/>
    </location>
</feature>
<evidence type="ECO:0000256" key="3">
    <source>
        <dbReference type="ARBA" id="ARBA00022448"/>
    </source>
</evidence>
<evidence type="ECO:0000313" key="19">
    <source>
        <dbReference type="Proteomes" id="UP001302222"/>
    </source>
</evidence>
<name>A0ABU5SHM5_9BACT</name>
<dbReference type="Pfam" id="PF22461">
    <property type="entry name" value="SLBB_2"/>
    <property type="match status" value="1"/>
</dbReference>
<feature type="domain" description="Soluble ligand binding" evidence="16">
    <location>
        <begin position="437"/>
        <end position="481"/>
    </location>
</feature>
<gene>
    <name evidence="18" type="ORF">VB798_09425</name>
</gene>
<dbReference type="EMBL" id="JAYGIM010000007">
    <property type="protein sequence ID" value="MEA5426792.1"/>
    <property type="molecule type" value="Genomic_DNA"/>
</dbReference>
<dbReference type="Pfam" id="PF02563">
    <property type="entry name" value="Poly_export"/>
    <property type="match status" value="1"/>
</dbReference>
<evidence type="ECO:0000259" key="15">
    <source>
        <dbReference type="Pfam" id="PF02563"/>
    </source>
</evidence>
<evidence type="ECO:0000256" key="12">
    <source>
        <dbReference type="ARBA" id="ARBA00023139"/>
    </source>
</evidence>
<comment type="caution">
    <text evidence="18">The sequence shown here is derived from an EMBL/GenBank/DDBJ whole genome shotgun (WGS) entry which is preliminary data.</text>
</comment>
<evidence type="ECO:0000256" key="1">
    <source>
        <dbReference type="ARBA" id="ARBA00004571"/>
    </source>
</evidence>
<keyword evidence="14" id="KW-0449">Lipoprotein</keyword>
<dbReference type="InterPro" id="IPR049712">
    <property type="entry name" value="Poly_export"/>
</dbReference>
<evidence type="ECO:0000256" key="6">
    <source>
        <dbReference type="ARBA" id="ARBA00022692"/>
    </source>
</evidence>
<feature type="domain" description="Soluble ligand binding" evidence="16">
    <location>
        <begin position="263"/>
        <end position="306"/>
    </location>
</feature>
<proteinExistence type="inferred from homology"/>
<comment type="similarity">
    <text evidence="2">Belongs to the BexD/CtrA/VexA family.</text>
</comment>
<dbReference type="Proteomes" id="UP001302222">
    <property type="component" value="Unassembled WGS sequence"/>
</dbReference>
<feature type="domain" description="SLBB" evidence="17">
    <location>
        <begin position="535"/>
        <end position="611"/>
    </location>
</feature>
<keyword evidence="11" id="KW-0472">Membrane</keyword>
<comment type="subcellular location">
    <subcellularLocation>
        <location evidence="1">Cell outer membrane</location>
        <topology evidence="1">Multi-pass membrane protein</topology>
    </subcellularLocation>
</comment>
<keyword evidence="7" id="KW-0732">Signal</keyword>
<organism evidence="18 19">
    <name type="scientific">Arcicella lustrica</name>
    <dbReference type="NCBI Taxonomy" id="2984196"/>
    <lineage>
        <taxon>Bacteria</taxon>
        <taxon>Pseudomonadati</taxon>
        <taxon>Bacteroidota</taxon>
        <taxon>Cytophagia</taxon>
        <taxon>Cytophagales</taxon>
        <taxon>Flectobacillaceae</taxon>
        <taxon>Arcicella</taxon>
    </lineage>
</organism>
<evidence type="ECO:0000256" key="7">
    <source>
        <dbReference type="ARBA" id="ARBA00022729"/>
    </source>
</evidence>
<evidence type="ECO:0000256" key="9">
    <source>
        <dbReference type="ARBA" id="ARBA00023065"/>
    </source>
</evidence>
<sequence>MSESQIKEAMLLKGYSSAQFDTLQERFTKKYFNNLQPNSPKEISTNRQIIKPAIPFVKKDSFEHHSSKLAIFGASLFTQNNLSFEPDLRIATPKNYQLGPDDELNIDIFGNALDNYKVKISPEGTIKILNLAPIYINGLSIETASERIIKHLRQLYQGINLPQSGVSAQITLSNVRSIKVTLTGEVNRPGTYTISSLASVFNALYLSGGPSENGSFRNIRVIRNNKIVRIIDLYDFLLRADQKDNIRLQDQDVIRIADYETRVEIAGEVKRPMIFEVKSTENLKEILRFAGGFTDKAYTNLISLKRNTATGLKLFNITENEVLNFIPKNGDKYTVGAILDRYENRVQIKGAVFRAGEYALETELSTVKELIKKAEGLKEEAFLNRATITRKQENNEPIIIAFDVGKLLKGEIEDIPLQREDIVEISNIPSLREKRTISIYGEVNKTGVFDFVEGLTIEDLILFAKGFTDAASNTEIELSRRILDAEENKTNPEQVKIFTFKIDRNLKILSENSGFKLQAFDRIYVRKSPNYAVQKSVRIDGEVNFSGVYTIKDKSQRITDLIHLAGGLKKEAFPKGAKFMRDSSVLAIDLAYILQNPNSSDNLLLLNGDYLEIPRAIETVKLSGEFLNPVAVTFRQHLNVKDYIRQAGGFTDKANKRKLYVKYSNGISDKTRTFLFFHTYPKVEQGAEIIVPSLQNENVHKLSTGERIALVGAITSVSYLLVNISNNLK</sequence>
<evidence type="ECO:0000256" key="14">
    <source>
        <dbReference type="ARBA" id="ARBA00023288"/>
    </source>
</evidence>
<dbReference type="Pfam" id="PF10531">
    <property type="entry name" value="SLBB"/>
    <property type="match status" value="4"/>
</dbReference>
<dbReference type="RefSeq" id="WP_323258228.1">
    <property type="nucleotide sequence ID" value="NZ_JAYGIM010000007.1"/>
</dbReference>
<dbReference type="PANTHER" id="PTHR33619">
    <property type="entry name" value="POLYSACCHARIDE EXPORT PROTEIN GFCE-RELATED"/>
    <property type="match status" value="1"/>
</dbReference>
<accession>A0ABU5SHM5</accession>
<dbReference type="PANTHER" id="PTHR33619:SF3">
    <property type="entry name" value="POLYSACCHARIDE EXPORT PROTEIN GFCE-RELATED"/>
    <property type="match status" value="1"/>
</dbReference>
<keyword evidence="13" id="KW-0998">Cell outer membrane</keyword>
<dbReference type="InterPro" id="IPR054765">
    <property type="entry name" value="SLBB_dom"/>
</dbReference>
<reference evidence="18 19" key="1">
    <citation type="submission" date="2023-12" db="EMBL/GenBank/DDBJ databases">
        <title>Novel species of the genus Arcicella isolated from rivers.</title>
        <authorList>
            <person name="Lu H."/>
        </authorList>
    </citation>
    <scope>NUCLEOTIDE SEQUENCE [LARGE SCALE GENOMIC DNA]</scope>
    <source>
        <strain evidence="18 19">DC25W</strain>
    </source>
</reference>
<evidence type="ECO:0000313" key="18">
    <source>
        <dbReference type="EMBL" id="MEA5426792.1"/>
    </source>
</evidence>
<keyword evidence="6" id="KW-0812">Transmembrane</keyword>
<evidence type="ECO:0000259" key="17">
    <source>
        <dbReference type="Pfam" id="PF22461"/>
    </source>
</evidence>
<protein>
    <submittedName>
        <fullName evidence="18">SLBB domain-containing protein</fullName>
    </submittedName>
</protein>